<dbReference type="EMBL" id="JBHLUE010000019">
    <property type="protein sequence ID" value="MFC0566997.1"/>
    <property type="molecule type" value="Genomic_DNA"/>
</dbReference>
<evidence type="ECO:0000256" key="2">
    <source>
        <dbReference type="ARBA" id="ARBA00004651"/>
    </source>
</evidence>
<keyword evidence="11 16" id="KW-1133">Transmembrane helix</keyword>
<evidence type="ECO:0000256" key="1">
    <source>
        <dbReference type="ARBA" id="ARBA00001947"/>
    </source>
</evidence>
<dbReference type="RefSeq" id="WP_377342148.1">
    <property type="nucleotide sequence ID" value="NZ_JBHLUE010000019.1"/>
</dbReference>
<dbReference type="GO" id="GO:0006508">
    <property type="term" value="P:proteolysis"/>
    <property type="evidence" value="ECO:0007669"/>
    <property type="project" value="UniProtKB-KW"/>
</dbReference>
<protein>
    <submittedName>
        <fullName evidence="18">Site-2 protease family protein</fullName>
    </submittedName>
</protein>
<evidence type="ECO:0000256" key="10">
    <source>
        <dbReference type="ARBA" id="ARBA00022833"/>
    </source>
</evidence>
<evidence type="ECO:0000313" key="19">
    <source>
        <dbReference type="Proteomes" id="UP001589894"/>
    </source>
</evidence>
<organism evidence="18 19">
    <name type="scientific">Plantactinospora siamensis</name>
    <dbReference type="NCBI Taxonomy" id="555372"/>
    <lineage>
        <taxon>Bacteria</taxon>
        <taxon>Bacillati</taxon>
        <taxon>Actinomycetota</taxon>
        <taxon>Actinomycetes</taxon>
        <taxon>Micromonosporales</taxon>
        <taxon>Micromonosporaceae</taxon>
        <taxon>Plantactinospora</taxon>
    </lineage>
</organism>
<comment type="caution">
    <text evidence="18">The sequence shown here is derived from an EMBL/GenBank/DDBJ whole genome shotgun (WGS) entry which is preliminary data.</text>
</comment>
<evidence type="ECO:0000256" key="15">
    <source>
        <dbReference type="SAM" id="MobiDB-lite"/>
    </source>
</evidence>
<reference evidence="18 19" key="1">
    <citation type="submission" date="2024-09" db="EMBL/GenBank/DDBJ databases">
        <authorList>
            <person name="Sun Q."/>
            <person name="Mori K."/>
        </authorList>
    </citation>
    <scope>NUCLEOTIDE SEQUENCE [LARGE SCALE GENOMIC DNA]</scope>
    <source>
        <strain evidence="18 19">TBRC 2205</strain>
    </source>
</reference>
<feature type="transmembrane region" description="Helical" evidence="16">
    <location>
        <begin position="21"/>
        <end position="43"/>
    </location>
</feature>
<feature type="compositionally biased region" description="Low complexity" evidence="15">
    <location>
        <begin position="289"/>
        <end position="307"/>
    </location>
</feature>
<name>A0ABV6P1V6_9ACTN</name>
<feature type="compositionally biased region" description="Low complexity" evidence="15">
    <location>
        <begin position="348"/>
        <end position="361"/>
    </location>
</feature>
<dbReference type="PANTHER" id="PTHR39188">
    <property type="entry name" value="MEMBRANE-ASSOCIATED ZINC METALLOPROTEASE M50B"/>
    <property type="match status" value="1"/>
</dbReference>
<keyword evidence="7" id="KW-0479">Metal-binding</keyword>
<feature type="compositionally biased region" description="Gly residues" evidence="15">
    <location>
        <begin position="321"/>
        <end position="330"/>
    </location>
</feature>
<evidence type="ECO:0000256" key="13">
    <source>
        <dbReference type="ARBA" id="ARBA00023122"/>
    </source>
</evidence>
<evidence type="ECO:0000256" key="11">
    <source>
        <dbReference type="ARBA" id="ARBA00022989"/>
    </source>
</evidence>
<keyword evidence="12" id="KW-0482">Metalloprotease</keyword>
<keyword evidence="19" id="KW-1185">Reference proteome</keyword>
<evidence type="ECO:0000256" key="14">
    <source>
        <dbReference type="ARBA" id="ARBA00023136"/>
    </source>
</evidence>
<keyword evidence="13" id="KW-0129">CBS domain</keyword>
<proteinExistence type="inferred from homology"/>
<evidence type="ECO:0000256" key="5">
    <source>
        <dbReference type="ARBA" id="ARBA00022670"/>
    </source>
</evidence>
<dbReference type="GO" id="GO:0008233">
    <property type="term" value="F:peptidase activity"/>
    <property type="evidence" value="ECO:0007669"/>
    <property type="project" value="UniProtKB-KW"/>
</dbReference>
<keyword evidence="14 16" id="KW-0472">Membrane</keyword>
<feature type="domain" description="Peptidase M50" evidence="17">
    <location>
        <begin position="64"/>
        <end position="139"/>
    </location>
</feature>
<evidence type="ECO:0000256" key="4">
    <source>
        <dbReference type="ARBA" id="ARBA00022475"/>
    </source>
</evidence>
<accession>A0ABV6P1V6</accession>
<evidence type="ECO:0000256" key="7">
    <source>
        <dbReference type="ARBA" id="ARBA00022723"/>
    </source>
</evidence>
<dbReference type="InterPro" id="IPR008915">
    <property type="entry name" value="Peptidase_M50"/>
</dbReference>
<dbReference type="CDD" id="cd06164">
    <property type="entry name" value="S2P-M50_SpoIVFB_CBS"/>
    <property type="match status" value="1"/>
</dbReference>
<feature type="transmembrane region" description="Helical" evidence="16">
    <location>
        <begin position="193"/>
        <end position="215"/>
    </location>
</feature>
<keyword evidence="9" id="KW-0378">Hydrolase</keyword>
<evidence type="ECO:0000256" key="8">
    <source>
        <dbReference type="ARBA" id="ARBA00022737"/>
    </source>
</evidence>
<keyword evidence="4" id="KW-1003">Cell membrane</keyword>
<feature type="domain" description="Peptidase M50" evidence="17">
    <location>
        <begin position="150"/>
        <end position="204"/>
    </location>
</feature>
<dbReference type="PANTHER" id="PTHR39188:SF3">
    <property type="entry name" value="STAGE IV SPORULATION PROTEIN FB"/>
    <property type="match status" value="1"/>
</dbReference>
<sequence>MEQTGRRRMPGRDGLPIGRVLGVPVRLSPSMALLAVLVTVAYGGMAGPVAGASRLAGYLFGLLFVACLAASVLLHELGHAVTARRHGIGVRGITLDLLGGYTELDREAPEPRTDLRVSLAGPAVSLALGALAVGAAALLPDGTVPDRLAVQLAASNLVVAVFNVLPGLPLDGGRALRAVVWRITRDRHRATEVAGLAGRGVALVVLAGMLALTLVGVLRPVALILMLVVAGSLWQGAGQAVRVARIARRAPLVDLRRLVRPVLTVPSGTPLAEAQRRAGSVAGPPPATGTPASGTPAAAPPVAVAPGQDAPHRAPAPSGAGSFGGTGSSGGPASAGVTGEPDRAGGEPAALVATAGPGAGPATVGVSDAAGRLVALVDRTAAAAVPPERRPWIAVDAVSRRLEAVPRLAVGLRGEQLLRAVQDHPGAQYVVTSGEDVVGVLHLDDLARVLEPTRKMT</sequence>
<keyword evidence="5 18" id="KW-0645">Protease</keyword>
<gene>
    <name evidence="18" type="ORF">ACFFHU_23015</name>
</gene>
<feature type="transmembrane region" description="Helical" evidence="16">
    <location>
        <begin position="55"/>
        <end position="75"/>
    </location>
</feature>
<evidence type="ECO:0000256" key="9">
    <source>
        <dbReference type="ARBA" id="ARBA00022801"/>
    </source>
</evidence>
<dbReference type="Proteomes" id="UP001589894">
    <property type="component" value="Unassembled WGS sequence"/>
</dbReference>
<keyword evidence="8" id="KW-0677">Repeat</keyword>
<evidence type="ECO:0000256" key="16">
    <source>
        <dbReference type="SAM" id="Phobius"/>
    </source>
</evidence>
<evidence type="ECO:0000256" key="12">
    <source>
        <dbReference type="ARBA" id="ARBA00023049"/>
    </source>
</evidence>
<keyword evidence="6 16" id="KW-0812">Transmembrane</keyword>
<evidence type="ECO:0000259" key="17">
    <source>
        <dbReference type="Pfam" id="PF02163"/>
    </source>
</evidence>
<feature type="region of interest" description="Disordered" evidence="15">
    <location>
        <begin position="270"/>
        <end position="361"/>
    </location>
</feature>
<evidence type="ECO:0000256" key="3">
    <source>
        <dbReference type="ARBA" id="ARBA00007931"/>
    </source>
</evidence>
<comment type="similarity">
    <text evidence="3">Belongs to the peptidase M50B family.</text>
</comment>
<dbReference type="Pfam" id="PF02163">
    <property type="entry name" value="Peptidase_M50"/>
    <property type="match status" value="2"/>
</dbReference>
<evidence type="ECO:0000313" key="18">
    <source>
        <dbReference type="EMBL" id="MFC0566997.1"/>
    </source>
</evidence>
<keyword evidence="10" id="KW-0862">Zinc</keyword>
<comment type="subcellular location">
    <subcellularLocation>
        <location evidence="2">Cell membrane</location>
        <topology evidence="2">Multi-pass membrane protein</topology>
    </subcellularLocation>
</comment>
<dbReference type="InterPro" id="IPR016483">
    <property type="entry name" value="UCP006404_Pept_M50_CBS"/>
</dbReference>
<evidence type="ECO:0000256" key="6">
    <source>
        <dbReference type="ARBA" id="ARBA00022692"/>
    </source>
</evidence>
<dbReference type="PIRSF" id="PIRSF006404">
    <property type="entry name" value="UCP006404_Pept_M50_CBS"/>
    <property type="match status" value="1"/>
</dbReference>
<feature type="transmembrane region" description="Helical" evidence="16">
    <location>
        <begin position="119"/>
        <end position="140"/>
    </location>
</feature>
<feature type="transmembrane region" description="Helical" evidence="16">
    <location>
        <begin position="152"/>
        <end position="172"/>
    </location>
</feature>
<comment type="cofactor">
    <cofactor evidence="1">
        <name>Zn(2+)</name>
        <dbReference type="ChEBI" id="CHEBI:29105"/>
    </cofactor>
</comment>